<dbReference type="PROSITE" id="PS00409">
    <property type="entry name" value="PROKAR_NTER_METHYL"/>
    <property type="match status" value="1"/>
</dbReference>
<sequence>MIANTLSMPRKARGFSLIEVSITVIIVGILLAIIAPTLMGSRTSAQALAITRLADAAAANYVVLTSVLGVSTDVATSQIPAVGLTVDDVLFQGVGAVSPPFADAYLQSGIKPLSNHVSY</sequence>
<evidence type="ECO:0000313" key="3">
    <source>
        <dbReference type="Proteomes" id="UP000622890"/>
    </source>
</evidence>
<dbReference type="InterPro" id="IPR012902">
    <property type="entry name" value="N_methyl_site"/>
</dbReference>
<keyword evidence="1" id="KW-0472">Membrane</keyword>
<protein>
    <submittedName>
        <fullName evidence="2">Type II secretion system protein</fullName>
    </submittedName>
</protein>
<proteinExistence type="predicted"/>
<evidence type="ECO:0000256" key="1">
    <source>
        <dbReference type="SAM" id="Phobius"/>
    </source>
</evidence>
<dbReference type="Proteomes" id="UP000622890">
    <property type="component" value="Unassembled WGS sequence"/>
</dbReference>
<keyword evidence="3" id="KW-1185">Reference proteome</keyword>
<dbReference type="SUPFAM" id="SSF54523">
    <property type="entry name" value="Pili subunits"/>
    <property type="match status" value="1"/>
</dbReference>
<dbReference type="AlphaFoldDB" id="A0A934W9W0"/>
<evidence type="ECO:0000313" key="2">
    <source>
        <dbReference type="EMBL" id="MBK4738748.1"/>
    </source>
</evidence>
<comment type="caution">
    <text evidence="2">The sequence shown here is derived from an EMBL/GenBank/DDBJ whole genome shotgun (WGS) entry which is preliminary data.</text>
</comment>
<keyword evidence="1" id="KW-1133">Transmembrane helix</keyword>
<dbReference type="Pfam" id="PF07963">
    <property type="entry name" value="N_methyl"/>
    <property type="match status" value="1"/>
</dbReference>
<dbReference type="NCBIfam" id="TIGR02532">
    <property type="entry name" value="IV_pilin_GFxxxE"/>
    <property type="match status" value="1"/>
</dbReference>
<reference evidence="2" key="1">
    <citation type="submission" date="2021-01" db="EMBL/GenBank/DDBJ databases">
        <title>Genome sequence of strain Noviherbaspirillum sp. DKR-6.</title>
        <authorList>
            <person name="Chaudhary D.K."/>
        </authorList>
    </citation>
    <scope>NUCLEOTIDE SEQUENCE</scope>
    <source>
        <strain evidence="2">DKR-6</strain>
    </source>
</reference>
<keyword evidence="1" id="KW-0812">Transmembrane</keyword>
<accession>A0A934W9W0</accession>
<gene>
    <name evidence="2" type="ORF">JJB74_29400</name>
</gene>
<name>A0A934W9W0_9BURK</name>
<dbReference type="Gene3D" id="3.30.700.10">
    <property type="entry name" value="Glycoprotein, Type 4 Pilin"/>
    <property type="match status" value="1"/>
</dbReference>
<organism evidence="2 3">
    <name type="scientific">Noviherbaspirillum pedocola</name>
    <dbReference type="NCBI Taxonomy" id="2801341"/>
    <lineage>
        <taxon>Bacteria</taxon>
        <taxon>Pseudomonadati</taxon>
        <taxon>Pseudomonadota</taxon>
        <taxon>Betaproteobacteria</taxon>
        <taxon>Burkholderiales</taxon>
        <taxon>Oxalobacteraceae</taxon>
        <taxon>Noviherbaspirillum</taxon>
    </lineage>
</organism>
<dbReference type="InterPro" id="IPR045584">
    <property type="entry name" value="Pilin-like"/>
</dbReference>
<feature type="transmembrane region" description="Helical" evidence="1">
    <location>
        <begin position="12"/>
        <end position="35"/>
    </location>
</feature>
<dbReference type="RefSeq" id="WP_200598121.1">
    <property type="nucleotide sequence ID" value="NZ_JAEPBG010000026.1"/>
</dbReference>
<dbReference type="EMBL" id="JAEPBG010000026">
    <property type="protein sequence ID" value="MBK4738748.1"/>
    <property type="molecule type" value="Genomic_DNA"/>
</dbReference>